<dbReference type="NCBIfam" id="TIGR04183">
    <property type="entry name" value="Por_Secre_tail"/>
    <property type="match status" value="1"/>
</dbReference>
<dbReference type="EMBL" id="JTDV01000001">
    <property type="protein sequence ID" value="KJD34269.1"/>
    <property type="molecule type" value="Genomic_DNA"/>
</dbReference>
<protein>
    <recommendedName>
        <fullName evidence="3">Secretion system C-terminal sorting domain-containing protein</fullName>
    </recommendedName>
</protein>
<reference evidence="4 5" key="1">
    <citation type="journal article" date="2015" name="Antonie Van Leeuwenhoek">
        <title>Tamlana nanhaiensis sp. nov., isolated from surface seawater collected from the South China Sea.</title>
        <authorList>
            <person name="Liu X."/>
            <person name="Lai Q."/>
            <person name="Du Y."/>
            <person name="Li G."/>
            <person name="Sun F."/>
            <person name="Shao Z."/>
        </authorList>
    </citation>
    <scope>NUCLEOTIDE SEQUENCE [LARGE SCALE GENOMIC DNA]</scope>
    <source>
        <strain evidence="4 5">FHC16</strain>
    </source>
</reference>
<name>A0A0D7W5H0_9FLAO</name>
<evidence type="ECO:0000313" key="4">
    <source>
        <dbReference type="EMBL" id="KJD34269.1"/>
    </source>
</evidence>
<keyword evidence="5" id="KW-1185">Reference proteome</keyword>
<evidence type="ECO:0000256" key="2">
    <source>
        <dbReference type="SAM" id="SignalP"/>
    </source>
</evidence>
<keyword evidence="1 2" id="KW-0732">Signal</keyword>
<organism evidence="4 5">
    <name type="scientific">Neotamlana nanhaiensis</name>
    <dbReference type="NCBI Taxonomy" id="1382798"/>
    <lineage>
        <taxon>Bacteria</taxon>
        <taxon>Pseudomonadati</taxon>
        <taxon>Bacteroidota</taxon>
        <taxon>Flavobacteriia</taxon>
        <taxon>Flavobacteriales</taxon>
        <taxon>Flavobacteriaceae</taxon>
        <taxon>Neotamlana</taxon>
    </lineage>
</organism>
<feature type="signal peptide" evidence="2">
    <location>
        <begin position="1"/>
        <end position="21"/>
    </location>
</feature>
<comment type="caution">
    <text evidence="4">The sequence shown here is derived from an EMBL/GenBank/DDBJ whole genome shotgun (WGS) entry which is preliminary data.</text>
</comment>
<dbReference type="InterPro" id="IPR026444">
    <property type="entry name" value="Secre_tail"/>
</dbReference>
<dbReference type="STRING" id="1382798.PK35_00100"/>
<evidence type="ECO:0000256" key="1">
    <source>
        <dbReference type="ARBA" id="ARBA00022729"/>
    </source>
</evidence>
<evidence type="ECO:0000313" key="5">
    <source>
        <dbReference type="Proteomes" id="UP000032361"/>
    </source>
</evidence>
<sequence length="253" mass="29191">MPNKLLTYFLFATLCIPNVNAQANTQDSRIKLWLSFTDPNAYKRLIGLGYDQNTTHNYDNGYDARSFNDNQNEMYWVMNNENLSIMALPEFNENEELPLGVTTYTAGNFNFELNKTENFPENIQIFLKDKQTNSEYNLSTETAIIWLDETVNTTRFSIIFQPTEESSLSIDRTTALESIKMVYQKENKRLSLTHLDVHQLKAFSIYNTAGKKVLAKNKEMVNPEISINALKNGMYFLNIATDVGIKSFKFIKH</sequence>
<dbReference type="AlphaFoldDB" id="A0A0D7W5H0"/>
<gene>
    <name evidence="4" type="ORF">PK35_00100</name>
</gene>
<feature type="domain" description="Secretion system C-terminal sorting" evidence="3">
    <location>
        <begin position="202"/>
        <end position="247"/>
    </location>
</feature>
<evidence type="ECO:0000259" key="3">
    <source>
        <dbReference type="Pfam" id="PF18962"/>
    </source>
</evidence>
<feature type="chain" id="PRO_5002325482" description="Secretion system C-terminal sorting domain-containing protein" evidence="2">
    <location>
        <begin position="22"/>
        <end position="253"/>
    </location>
</feature>
<proteinExistence type="predicted"/>
<dbReference type="Pfam" id="PF18962">
    <property type="entry name" value="Por_Secre_tail"/>
    <property type="match status" value="1"/>
</dbReference>
<dbReference type="RefSeq" id="WP_044624650.1">
    <property type="nucleotide sequence ID" value="NZ_JTDV01000001.1"/>
</dbReference>
<dbReference type="OrthoDB" id="2582440at2"/>
<dbReference type="PATRIC" id="fig|1382798.3.peg.21"/>
<accession>A0A0D7W5H0</accession>
<dbReference type="Proteomes" id="UP000032361">
    <property type="component" value="Unassembled WGS sequence"/>
</dbReference>